<dbReference type="Pfam" id="PF13560">
    <property type="entry name" value="HTH_31"/>
    <property type="match status" value="1"/>
</dbReference>
<name>A0A562V2Z2_9ACTN</name>
<keyword evidence="3" id="KW-1185">Reference proteome</keyword>
<dbReference type="OrthoDB" id="4516646at2"/>
<accession>A0A562V2Z2</accession>
<protein>
    <submittedName>
        <fullName evidence="2">Helix-turn-helix protein</fullName>
    </submittedName>
</protein>
<dbReference type="InterPro" id="IPR001387">
    <property type="entry name" value="Cro/C1-type_HTH"/>
</dbReference>
<dbReference type="AlphaFoldDB" id="A0A562V2Z2"/>
<organism evidence="2 3">
    <name type="scientific">Stackebrandtia albiflava</name>
    <dbReference type="NCBI Taxonomy" id="406432"/>
    <lineage>
        <taxon>Bacteria</taxon>
        <taxon>Bacillati</taxon>
        <taxon>Actinomycetota</taxon>
        <taxon>Actinomycetes</taxon>
        <taxon>Glycomycetales</taxon>
        <taxon>Glycomycetaceae</taxon>
        <taxon>Stackebrandtia</taxon>
    </lineage>
</organism>
<reference evidence="2 3" key="1">
    <citation type="journal article" date="2013" name="Stand. Genomic Sci.">
        <title>Genomic Encyclopedia of Type Strains, Phase I: The one thousand microbial genomes (KMG-I) project.</title>
        <authorList>
            <person name="Kyrpides N.C."/>
            <person name="Woyke T."/>
            <person name="Eisen J.A."/>
            <person name="Garrity G."/>
            <person name="Lilburn T.G."/>
            <person name="Beck B.J."/>
            <person name="Whitman W.B."/>
            <person name="Hugenholtz P."/>
            <person name="Klenk H.P."/>
        </authorList>
    </citation>
    <scope>NUCLEOTIDE SEQUENCE [LARGE SCALE GENOMIC DNA]</scope>
    <source>
        <strain evidence="2 3">DSM 45044</strain>
    </source>
</reference>
<proteinExistence type="predicted"/>
<dbReference type="RefSeq" id="WP_158645603.1">
    <property type="nucleotide sequence ID" value="NZ_BAABIJ010000002.1"/>
</dbReference>
<sequence length="404" mass="42812">MAEMTIGERIKTRRVLAGLSVRRAADLAGIAHTTWSRIERGERGADNRIVLAHMATALRCSVPDLTGSAPGMPATPDEARLAGHITALLSALVETDLNDEATVDAVPLDRLAHDASTMDELRVSGDYAAVAARMPMYARQLHAATVSAVSGPDRETGLRLTVLGSVLAGGILREVGHRAEAYLAGERAHDAATALGDPVMLAAAARSRAAAAMGCGSMARARKLAIAGLAELEGHMDLHGAKEVAGHLHLVTAMSSYGMTDHGTGDTHLAEAEALASSTGDTDTFRMYFGPTNLAFWRLAITVDSGDAREAVRIARSTNAAAIGSVDRQGMFYLDTARALARIGTPDSDAAAVRMMLTAERLTPQRIRAHPFARETLRQIVKRAKRSAIDSKIRGLCERVGVTR</sequence>
<evidence type="ECO:0000313" key="3">
    <source>
        <dbReference type="Proteomes" id="UP000321617"/>
    </source>
</evidence>
<dbReference type="EMBL" id="VLLL01000006">
    <property type="protein sequence ID" value="TWJ12213.1"/>
    <property type="molecule type" value="Genomic_DNA"/>
</dbReference>
<dbReference type="InterPro" id="IPR010982">
    <property type="entry name" value="Lambda_DNA-bd_dom_sf"/>
</dbReference>
<evidence type="ECO:0000313" key="2">
    <source>
        <dbReference type="EMBL" id="TWJ12213.1"/>
    </source>
</evidence>
<dbReference type="Proteomes" id="UP000321617">
    <property type="component" value="Unassembled WGS sequence"/>
</dbReference>
<evidence type="ECO:0000259" key="1">
    <source>
        <dbReference type="PROSITE" id="PS50943"/>
    </source>
</evidence>
<dbReference type="SMART" id="SM00530">
    <property type="entry name" value="HTH_XRE"/>
    <property type="match status" value="1"/>
</dbReference>
<dbReference type="SUPFAM" id="SSF47413">
    <property type="entry name" value="lambda repressor-like DNA-binding domains"/>
    <property type="match status" value="1"/>
</dbReference>
<comment type="caution">
    <text evidence="2">The sequence shown here is derived from an EMBL/GenBank/DDBJ whole genome shotgun (WGS) entry which is preliminary data.</text>
</comment>
<dbReference type="Gene3D" id="1.10.260.40">
    <property type="entry name" value="lambda repressor-like DNA-binding domains"/>
    <property type="match status" value="1"/>
</dbReference>
<dbReference type="PROSITE" id="PS50943">
    <property type="entry name" value="HTH_CROC1"/>
    <property type="match status" value="1"/>
</dbReference>
<feature type="domain" description="HTH cro/C1-type" evidence="1">
    <location>
        <begin position="10"/>
        <end position="65"/>
    </location>
</feature>
<gene>
    <name evidence="2" type="ORF">LX16_2968</name>
</gene>
<dbReference type="CDD" id="cd00093">
    <property type="entry name" value="HTH_XRE"/>
    <property type="match status" value="1"/>
</dbReference>
<dbReference type="GO" id="GO:0003677">
    <property type="term" value="F:DNA binding"/>
    <property type="evidence" value="ECO:0007669"/>
    <property type="project" value="InterPro"/>
</dbReference>